<dbReference type="Proteomes" id="UP000314294">
    <property type="component" value="Unassembled WGS sequence"/>
</dbReference>
<gene>
    <name evidence="1" type="ORF">EYF80_040272</name>
</gene>
<dbReference type="EMBL" id="SRLO01000653">
    <property type="protein sequence ID" value="TNN49512.1"/>
    <property type="molecule type" value="Genomic_DNA"/>
</dbReference>
<evidence type="ECO:0000313" key="1">
    <source>
        <dbReference type="EMBL" id="TNN49512.1"/>
    </source>
</evidence>
<reference evidence="1 2" key="1">
    <citation type="submission" date="2019-03" db="EMBL/GenBank/DDBJ databases">
        <title>First draft genome of Liparis tanakae, snailfish: a comprehensive survey of snailfish specific genes.</title>
        <authorList>
            <person name="Kim W."/>
            <person name="Song I."/>
            <person name="Jeong J.-H."/>
            <person name="Kim D."/>
            <person name="Kim S."/>
            <person name="Ryu S."/>
            <person name="Song J.Y."/>
            <person name="Lee S.K."/>
        </authorList>
    </citation>
    <scope>NUCLEOTIDE SEQUENCE [LARGE SCALE GENOMIC DNA]</scope>
    <source>
        <tissue evidence="1">Muscle</tissue>
    </source>
</reference>
<organism evidence="1 2">
    <name type="scientific">Liparis tanakae</name>
    <name type="common">Tanaka's snailfish</name>
    <dbReference type="NCBI Taxonomy" id="230148"/>
    <lineage>
        <taxon>Eukaryota</taxon>
        <taxon>Metazoa</taxon>
        <taxon>Chordata</taxon>
        <taxon>Craniata</taxon>
        <taxon>Vertebrata</taxon>
        <taxon>Euteleostomi</taxon>
        <taxon>Actinopterygii</taxon>
        <taxon>Neopterygii</taxon>
        <taxon>Teleostei</taxon>
        <taxon>Neoteleostei</taxon>
        <taxon>Acanthomorphata</taxon>
        <taxon>Eupercaria</taxon>
        <taxon>Perciformes</taxon>
        <taxon>Cottioidei</taxon>
        <taxon>Cottales</taxon>
        <taxon>Liparidae</taxon>
        <taxon>Liparis</taxon>
    </lineage>
</organism>
<accession>A0A4Z2GAC6</accession>
<proteinExistence type="predicted"/>
<protein>
    <submittedName>
        <fullName evidence="1">Uncharacterized protein</fullName>
    </submittedName>
</protein>
<evidence type="ECO:0000313" key="2">
    <source>
        <dbReference type="Proteomes" id="UP000314294"/>
    </source>
</evidence>
<sequence length="98" mass="10327">MGNVSGDGGHSIATLDFWMVEITRRPSRSSVGPGGQTLDLETFEKAAAAAPEVGMFPSAAVGRNTQISPGYLGRDAPPPHPPQTCQSARLHCCLHMKP</sequence>
<comment type="caution">
    <text evidence="1">The sequence shown here is derived from an EMBL/GenBank/DDBJ whole genome shotgun (WGS) entry which is preliminary data.</text>
</comment>
<dbReference type="AlphaFoldDB" id="A0A4Z2GAC6"/>
<name>A0A4Z2GAC6_9TELE</name>
<keyword evidence="2" id="KW-1185">Reference proteome</keyword>